<feature type="transmembrane region" description="Helical" evidence="1">
    <location>
        <begin position="318"/>
        <end position="344"/>
    </location>
</feature>
<evidence type="ECO:0000259" key="2">
    <source>
        <dbReference type="Pfam" id="PF01433"/>
    </source>
</evidence>
<dbReference type="Proteomes" id="UP000093432">
    <property type="component" value="Unassembled WGS sequence"/>
</dbReference>
<proteinExistence type="predicted"/>
<feature type="transmembrane region" description="Helical" evidence="1">
    <location>
        <begin position="446"/>
        <end position="469"/>
    </location>
</feature>
<dbReference type="Gene3D" id="1.10.390.10">
    <property type="entry name" value="Neutral Protease Domain 2"/>
    <property type="match status" value="1"/>
</dbReference>
<accession>A0A1B8ZN25</accession>
<dbReference type="Pfam" id="PF01433">
    <property type="entry name" value="Peptidase_M1"/>
    <property type="match status" value="1"/>
</dbReference>
<dbReference type="PANTHER" id="PTHR11533">
    <property type="entry name" value="PROTEASE M1 ZINC METALLOPROTEASE"/>
    <property type="match status" value="1"/>
</dbReference>
<comment type="caution">
    <text evidence="3">The sequence shown here is derived from an EMBL/GenBank/DDBJ whole genome shotgun (WGS) entry which is preliminary data.</text>
</comment>
<feature type="transmembrane region" description="Helical" evidence="1">
    <location>
        <begin position="56"/>
        <end position="76"/>
    </location>
</feature>
<feature type="transmembrane region" description="Helical" evidence="1">
    <location>
        <begin position="519"/>
        <end position="542"/>
    </location>
</feature>
<dbReference type="GO" id="GO:0043171">
    <property type="term" value="P:peptide catabolic process"/>
    <property type="evidence" value="ECO:0007669"/>
    <property type="project" value="TreeGrafter"/>
</dbReference>
<dbReference type="GO" id="GO:0016020">
    <property type="term" value="C:membrane"/>
    <property type="evidence" value="ECO:0007669"/>
    <property type="project" value="TreeGrafter"/>
</dbReference>
<dbReference type="AlphaFoldDB" id="A0A1B8ZN25"/>
<feature type="transmembrane region" description="Helical" evidence="1">
    <location>
        <begin position="412"/>
        <end position="440"/>
    </location>
</feature>
<feature type="transmembrane region" description="Helical" evidence="1">
    <location>
        <begin position="105"/>
        <end position="126"/>
    </location>
</feature>
<dbReference type="STRING" id="651561.BBI00_01000"/>
<dbReference type="RefSeq" id="WP_065397013.1">
    <property type="nucleotide sequence ID" value="NZ_MAYG01000001.1"/>
</dbReference>
<feature type="transmembrane region" description="Helical" evidence="1">
    <location>
        <begin position="16"/>
        <end position="36"/>
    </location>
</feature>
<dbReference type="InterPro" id="IPR027268">
    <property type="entry name" value="Peptidase_M4/M1_CTD_sf"/>
</dbReference>
<feature type="transmembrane region" description="Helical" evidence="1">
    <location>
        <begin position="356"/>
        <end position="382"/>
    </location>
</feature>
<dbReference type="GO" id="GO:0005615">
    <property type="term" value="C:extracellular space"/>
    <property type="evidence" value="ECO:0007669"/>
    <property type="project" value="TreeGrafter"/>
</dbReference>
<dbReference type="GO" id="GO:0070006">
    <property type="term" value="F:metalloaminopeptidase activity"/>
    <property type="evidence" value="ECO:0007669"/>
    <property type="project" value="TreeGrafter"/>
</dbReference>
<evidence type="ECO:0000256" key="1">
    <source>
        <dbReference type="SAM" id="Phobius"/>
    </source>
</evidence>
<feature type="transmembrane region" description="Helical" evidence="1">
    <location>
        <begin position="138"/>
        <end position="164"/>
    </location>
</feature>
<dbReference type="InterPro" id="IPR050344">
    <property type="entry name" value="Peptidase_M1_aminopeptidases"/>
</dbReference>
<feature type="domain" description="Peptidase M1 membrane alanine aminopeptidase" evidence="2">
    <location>
        <begin position="845"/>
        <end position="1040"/>
    </location>
</feature>
<dbReference type="PANTHER" id="PTHR11533:SF174">
    <property type="entry name" value="PUROMYCIN-SENSITIVE AMINOPEPTIDASE-RELATED"/>
    <property type="match status" value="1"/>
</dbReference>
<feature type="transmembrane region" description="Helical" evidence="1">
    <location>
        <begin position="171"/>
        <end position="191"/>
    </location>
</feature>
<keyword evidence="3" id="KW-0031">Aminopeptidase</keyword>
<dbReference type="InterPro" id="IPR014782">
    <property type="entry name" value="Peptidase_M1_dom"/>
</dbReference>
<keyword evidence="1" id="KW-1133">Transmembrane helix</keyword>
<protein>
    <submittedName>
        <fullName evidence="3">Aminopeptidase</fullName>
    </submittedName>
</protein>
<gene>
    <name evidence="3" type="ORF">BBI00_01000</name>
</gene>
<evidence type="ECO:0000313" key="3">
    <source>
        <dbReference type="EMBL" id="OCA73001.1"/>
    </source>
</evidence>
<feature type="transmembrane region" description="Helical" evidence="1">
    <location>
        <begin position="554"/>
        <end position="575"/>
    </location>
</feature>
<dbReference type="SUPFAM" id="SSF55486">
    <property type="entry name" value="Metalloproteases ('zincins'), catalytic domain"/>
    <property type="match status" value="1"/>
</dbReference>
<feature type="transmembrane region" description="Helical" evidence="1">
    <location>
        <begin position="476"/>
        <end position="499"/>
    </location>
</feature>
<evidence type="ECO:0000313" key="4">
    <source>
        <dbReference type="Proteomes" id="UP000093432"/>
    </source>
</evidence>
<keyword evidence="3" id="KW-0378">Hydrolase</keyword>
<keyword evidence="1" id="KW-0472">Membrane</keyword>
<feature type="transmembrane region" description="Helical" evidence="1">
    <location>
        <begin position="249"/>
        <end position="266"/>
    </location>
</feature>
<keyword evidence="1" id="KW-0812">Transmembrane</keyword>
<name>A0A1B8ZN25_9FLAO</name>
<dbReference type="GO" id="GO:0042277">
    <property type="term" value="F:peptide binding"/>
    <property type="evidence" value="ECO:0007669"/>
    <property type="project" value="TreeGrafter"/>
</dbReference>
<sequence length="1081" mass="122444">MNTIFLFEARRTSMHWPSYLIALTLVFIGIFCGSRFNLSVGQGIYLNSPYTTGYMVGMLSLSIIFFATIYALQLLFKDQDSKFDMILFSFPFSQRTYLKGKFSSYFLQTFISFIFLIAGFITGQLMRTGSEMQDTFSIFYYLYPLLIFGMFNTLLVCSFLFLLSLTVKKKLFVVVGGLFLYIFYMVVLLFSNSPFMAGSLPQSPEAQQISSLLDPFGLSAYFLESKNLTVQQKNQQIVPLTGYLLYNRILFLLISGGFLLLTDRLFSFSNVSGKKTGKPTIKTLPIPDYTGSEYSVAIAHFGPAASYRSVLSFAKTDLIYLFKSITVPAVSMILLFCVGMEMYAEIEKGIRLPQKYAGSGLMAVTISENFHLLGLLISAYFLNDLYWRSRSSGFSLIENSTFFSKNRLAGHFISMSVLSFFFTGILIVQGVIFQAAYQYFHIDWNAYLGVFLFNTFPLILFSGLILIINDRIPNKFIALGVSILAVFTLAGPVAGKILPYPLLRIFSDFKGTYSDFNGYGVYQTAFAKRLLFGAGVIAVLWMPNQLTRIKKLPVIQTVFVCILLLSGIWAGASFIKGYMPKDEDQAIISAAQYEKQFKKYQTLPQPDITDITTDIKLYPSENAYHITGKYILKNQSDQPVSKILINFNKDLKIESAFFQSESQSIKIHENTAEVLLKQPMQPDGTASLNFSLSYHWYAVNGHQSFNAIIENGSFMRISRYYPSVGYQKDDEIQDEHTRSTFNLGKPTKLKAPEAPEVIKKDFINLKMTVSTEMNQTVAGTGDLVKKWTEAGRNYFQFQADNIPFRFAVSSAEYQMRSVNHKGIAINILYQKNHFENVEHLLTNAKLTLDYCRQNFGAYPFKTITFAEISSFTRGFAATAYPSVIFMPEDMVFHANIHADRKQDVINELAGHELSHLWWGNSQIDPDDREGSVMLTETLAMYTEMMLYKKMHGKEQMMERIQVHQQIYDNEKGLSENIPIYKATGDVPHISYSKGAVAMVKLSDLIGEGKVNAALKNFLRNQAYPKKPGSPDLLNEFYKVSPDQKTREQIDRLFKTTENNPLLSNAQKNSVAVQTSVPIDSF</sequence>
<reference evidence="4" key="1">
    <citation type="submission" date="2016-07" db="EMBL/GenBank/DDBJ databases">
        <authorList>
            <person name="Florea S."/>
            <person name="Webb J.S."/>
            <person name="Jaromczyk J."/>
            <person name="Schardl C.L."/>
        </authorList>
    </citation>
    <scope>NUCLEOTIDE SEQUENCE [LARGE SCALE GENOMIC DNA]</scope>
    <source>
        <strain evidence="4">CC-VM-7</strain>
    </source>
</reference>
<organism evidence="3 4">
    <name type="scientific">Chryseobacterium arthrosphaerae</name>
    <dbReference type="NCBI Taxonomy" id="651561"/>
    <lineage>
        <taxon>Bacteria</taxon>
        <taxon>Pseudomonadati</taxon>
        <taxon>Bacteroidota</taxon>
        <taxon>Flavobacteriia</taxon>
        <taxon>Flavobacteriales</taxon>
        <taxon>Weeksellaceae</taxon>
        <taxon>Chryseobacterium group</taxon>
        <taxon>Chryseobacterium</taxon>
    </lineage>
</organism>
<dbReference type="GO" id="GO:0005737">
    <property type="term" value="C:cytoplasm"/>
    <property type="evidence" value="ECO:0007669"/>
    <property type="project" value="TreeGrafter"/>
</dbReference>
<keyword evidence="3" id="KW-0645">Protease</keyword>
<dbReference type="EMBL" id="MAYG01000001">
    <property type="protein sequence ID" value="OCA73001.1"/>
    <property type="molecule type" value="Genomic_DNA"/>
</dbReference>
<dbReference type="GO" id="GO:0008270">
    <property type="term" value="F:zinc ion binding"/>
    <property type="evidence" value="ECO:0007669"/>
    <property type="project" value="InterPro"/>
</dbReference>
<dbReference type="OrthoDB" id="100605at2"/>